<evidence type="ECO:0000256" key="2">
    <source>
        <dbReference type="ARBA" id="ARBA00004653"/>
    </source>
</evidence>
<dbReference type="FunFam" id="1.20.1280.290:FF:000004">
    <property type="entry name" value="Sugar transporter SWEET"/>
    <property type="match status" value="1"/>
</dbReference>
<organism evidence="14 15">
    <name type="scientific">Phytophthora cactorum</name>
    <dbReference type="NCBI Taxonomy" id="29920"/>
    <lineage>
        <taxon>Eukaryota</taxon>
        <taxon>Sar</taxon>
        <taxon>Stramenopiles</taxon>
        <taxon>Oomycota</taxon>
        <taxon>Peronosporomycetes</taxon>
        <taxon>Peronosporales</taxon>
        <taxon>Peronosporaceae</taxon>
        <taxon>Phytophthora</taxon>
    </lineage>
</organism>
<evidence type="ECO:0000256" key="10">
    <source>
        <dbReference type="ARBA" id="ARBA00022989"/>
    </source>
</evidence>
<reference evidence="14" key="1">
    <citation type="submission" date="2018-05" db="EMBL/GenBank/DDBJ databases">
        <title>Effector identification in a new, highly contiguous assembly of the strawberry crown rot pathogen Phytophthora cactorum.</title>
        <authorList>
            <person name="Armitage A.D."/>
            <person name="Nellist C.F."/>
            <person name="Bates H."/>
            <person name="Vickerstaff R.J."/>
            <person name="Harrison R.J."/>
        </authorList>
    </citation>
    <scope>NUCLEOTIDE SEQUENCE</scope>
    <source>
        <strain evidence="14">P421</strain>
    </source>
</reference>
<feature type="transmembrane region" description="Helical" evidence="13">
    <location>
        <begin position="105"/>
        <end position="129"/>
    </location>
</feature>
<dbReference type="PANTHER" id="PTHR10791">
    <property type="entry name" value="RAG1-ACTIVATING PROTEIN 1"/>
    <property type="match status" value="1"/>
</dbReference>
<keyword evidence="10 13" id="KW-1133">Transmembrane helix</keyword>
<dbReference type="GO" id="GO:0005886">
    <property type="term" value="C:plasma membrane"/>
    <property type="evidence" value="ECO:0007669"/>
    <property type="project" value="UniProtKB-SubCell"/>
</dbReference>
<dbReference type="VEuPathDB" id="FungiDB:PC110_g17458"/>
<dbReference type="Pfam" id="PF03083">
    <property type="entry name" value="MtN3_slv"/>
    <property type="match status" value="2"/>
</dbReference>
<evidence type="ECO:0000256" key="5">
    <source>
        <dbReference type="ARBA" id="ARBA00022448"/>
    </source>
</evidence>
<feature type="transmembrane region" description="Helical" evidence="13">
    <location>
        <begin position="49"/>
        <end position="70"/>
    </location>
</feature>
<keyword evidence="5" id="KW-0813">Transport</keyword>
<evidence type="ECO:0000256" key="3">
    <source>
        <dbReference type="ARBA" id="ARBA00007809"/>
    </source>
</evidence>
<accession>A0A8T1IA18</accession>
<dbReference type="AlphaFoldDB" id="A0A8T1IA18"/>
<feature type="transmembrane region" description="Helical" evidence="13">
    <location>
        <begin position="196"/>
        <end position="217"/>
    </location>
</feature>
<dbReference type="GO" id="GO:0051119">
    <property type="term" value="F:sugar transmembrane transporter activity"/>
    <property type="evidence" value="ECO:0007669"/>
    <property type="project" value="InterPro"/>
</dbReference>
<dbReference type="EMBL" id="RCMV01000255">
    <property type="protein sequence ID" value="KAG3220608.1"/>
    <property type="molecule type" value="Genomic_DNA"/>
</dbReference>
<dbReference type="FunFam" id="1.20.1280.290:FF:000007">
    <property type="entry name" value="Bidirectional sugar transporter SWEET7"/>
    <property type="match status" value="1"/>
</dbReference>
<evidence type="ECO:0000256" key="6">
    <source>
        <dbReference type="ARBA" id="ARBA00022475"/>
    </source>
</evidence>
<keyword evidence="12 13" id="KW-0472">Membrane</keyword>
<name>A0A8T1IA18_9STRA</name>
<dbReference type="InterPro" id="IPR047664">
    <property type="entry name" value="SWEET"/>
</dbReference>
<evidence type="ECO:0000256" key="9">
    <source>
        <dbReference type="ARBA" id="ARBA00022737"/>
    </source>
</evidence>
<keyword evidence="8 13" id="KW-0812">Transmembrane</keyword>
<comment type="subcellular location">
    <subcellularLocation>
        <location evidence="1">Cell membrane</location>
        <topology evidence="1">Multi-pass membrane protein</topology>
    </subcellularLocation>
    <subcellularLocation>
        <location evidence="2">Golgi apparatus membrane</location>
        <topology evidence="2">Multi-pass membrane protein</topology>
    </subcellularLocation>
</comment>
<keyword evidence="7" id="KW-0762">Sugar transport</keyword>
<proteinExistence type="inferred from homology"/>
<gene>
    <name evidence="14" type="ORF">PC129_g8631</name>
</gene>
<comment type="caution">
    <text evidence="14">The sequence shown here is derived from an EMBL/GenBank/DDBJ whole genome shotgun (WGS) entry which is preliminary data.</text>
</comment>
<evidence type="ECO:0000256" key="7">
    <source>
        <dbReference type="ARBA" id="ARBA00022597"/>
    </source>
</evidence>
<evidence type="ECO:0000256" key="4">
    <source>
        <dbReference type="ARBA" id="ARBA00021741"/>
    </source>
</evidence>
<keyword evidence="11" id="KW-0333">Golgi apparatus</keyword>
<dbReference type="PANTHER" id="PTHR10791:SF30">
    <property type="entry name" value="SUGAR TRANSPORTER SWEET1"/>
    <property type="match status" value="1"/>
</dbReference>
<protein>
    <recommendedName>
        <fullName evidence="4">Sugar transporter SWEET1</fullName>
    </recommendedName>
</protein>
<dbReference type="Gene3D" id="1.20.1280.290">
    <property type="match status" value="2"/>
</dbReference>
<evidence type="ECO:0000313" key="14">
    <source>
        <dbReference type="EMBL" id="KAG3220608.1"/>
    </source>
</evidence>
<evidence type="ECO:0000256" key="13">
    <source>
        <dbReference type="SAM" id="Phobius"/>
    </source>
</evidence>
<dbReference type="InterPro" id="IPR004316">
    <property type="entry name" value="SWEET_rpt"/>
</dbReference>
<evidence type="ECO:0000256" key="8">
    <source>
        <dbReference type="ARBA" id="ARBA00022692"/>
    </source>
</evidence>
<dbReference type="Proteomes" id="UP000760860">
    <property type="component" value="Unassembled WGS sequence"/>
</dbReference>
<sequence>MRKSPPPIKMSTGPIVVKIFTIIRTVMMRFSLVLDFVRMRKQSSTGDMSVMPPVMLFTNCFTSSFYSYVIEDIAPLFVTSVLGVVVGGVLTCLFYCWASNKTESVQVIIVAVFVCVVVTIYGALAVTGVTGQSHSSVSTTLGFITIAATIVLYASPMATIIRVLQTKTASSMPYTMGVVNVLNSLGWILNSSLVDNMFMLAPNIGGIILGTSLHTSIRTRHELTRRVRRCRLKMSTALQNSLLLPSRTKKTAKNGASRLITPAVLVLLRYSHQFVKLRKINCAAGAKRYQAKHHTR</sequence>
<feature type="transmembrane region" description="Helical" evidence="13">
    <location>
        <begin position="76"/>
        <end position="98"/>
    </location>
</feature>
<evidence type="ECO:0000256" key="11">
    <source>
        <dbReference type="ARBA" id="ARBA00023034"/>
    </source>
</evidence>
<evidence type="ECO:0000256" key="12">
    <source>
        <dbReference type="ARBA" id="ARBA00023136"/>
    </source>
</evidence>
<dbReference type="GO" id="GO:0000139">
    <property type="term" value="C:Golgi membrane"/>
    <property type="evidence" value="ECO:0007669"/>
    <property type="project" value="UniProtKB-SubCell"/>
</dbReference>
<keyword evidence="9" id="KW-0677">Repeat</keyword>
<feature type="transmembrane region" description="Helical" evidence="13">
    <location>
        <begin position="171"/>
        <end position="190"/>
    </location>
</feature>
<feature type="transmembrane region" description="Helical" evidence="13">
    <location>
        <begin position="141"/>
        <end position="164"/>
    </location>
</feature>
<comment type="similarity">
    <text evidence="3">Belongs to the SWEET sugar transporter family.</text>
</comment>
<evidence type="ECO:0000256" key="1">
    <source>
        <dbReference type="ARBA" id="ARBA00004651"/>
    </source>
</evidence>
<evidence type="ECO:0000313" key="15">
    <source>
        <dbReference type="Proteomes" id="UP000760860"/>
    </source>
</evidence>
<keyword evidence="6" id="KW-1003">Cell membrane</keyword>